<dbReference type="SUPFAM" id="SSF69796">
    <property type="entry name" value="Thymidylate synthase-complementing protein Thy1"/>
    <property type="match status" value="2"/>
</dbReference>
<proteinExistence type="predicted"/>
<accession>A0A2M7REA2</accession>
<dbReference type="InterPro" id="IPR036098">
    <property type="entry name" value="Thymidylate_synthase_ThyX_sf"/>
</dbReference>
<keyword evidence="1" id="KW-0812">Transmembrane</keyword>
<dbReference type="Gene3D" id="3.30.1360.170">
    <property type="match status" value="2"/>
</dbReference>
<feature type="transmembrane region" description="Helical" evidence="1">
    <location>
        <begin position="40"/>
        <end position="58"/>
    </location>
</feature>
<dbReference type="InterPro" id="IPR003669">
    <property type="entry name" value="Thymidylate_synthase_ThyX"/>
</dbReference>
<dbReference type="GO" id="GO:0050797">
    <property type="term" value="F:thymidylate synthase (FAD) activity"/>
    <property type="evidence" value="ECO:0007669"/>
    <property type="project" value="InterPro"/>
</dbReference>
<keyword evidence="1" id="KW-0472">Membrane</keyword>
<keyword evidence="1" id="KW-1133">Transmembrane helix</keyword>
<sequence length="564" mass="65362">MQENLLKLARQFLSKPLVINWTKEEEVIISRFFTNTRGKIFFIHTLPTNMIAVLMAMYSRMRNTRGARGMFVNSFLPQALSTSVQECLDQYDGEPEKFLKAARIKSLDDFIKHSSETSRAYETFKASVNVDPKYLEGLCQAEKMRKFLSMWLDKYGHNSIARPSMVYLCFEQVSILLAKSIEWCRPGAGYIELSTRYVDMAGKDVYPIARELAEYGVPEEMVENVINASFAAYKELQGDDFSGPFPQFLREQWHDTVNNDSKLEQGVIGETCDVLGNLLPCATLTSLGVGISGEALPEMIRHLKLDNTPENHVAVELVIEEAKKTGASQFLEHLELSEWRKTGWGYIESDNFKSWAHLPAKAEVENVLLRLFTEKEGFQDCQNWSDVISRLKGLERSNFDKLSREFEHVISTFWGMMAYRGWRDLHRMGFCTHRRGYIDPTKYGFYQYDKPAPDILQQRFFEIHALNQELFRTMKAHGVPNSMMEFPLVLGNLIPFTVGANLRQWEFCHWQRSKPSVNHEVRQVFLKFERIIREQYPWWSEISRADMTPAYVFARGNSDIPLEL</sequence>
<organism evidence="2 3">
    <name type="scientific">Candidatus Komeilibacteria bacterium CG_4_10_14_0_8_um_filter_37_78</name>
    <dbReference type="NCBI Taxonomy" id="1974471"/>
    <lineage>
        <taxon>Bacteria</taxon>
        <taxon>Candidatus Komeiliibacteriota</taxon>
    </lineage>
</organism>
<dbReference type="GO" id="GO:0050660">
    <property type="term" value="F:flavin adenine dinucleotide binding"/>
    <property type="evidence" value="ECO:0007669"/>
    <property type="project" value="InterPro"/>
</dbReference>
<evidence type="ECO:0000256" key="1">
    <source>
        <dbReference type="SAM" id="Phobius"/>
    </source>
</evidence>
<dbReference type="GO" id="GO:0006231">
    <property type="term" value="P:dTMP biosynthetic process"/>
    <property type="evidence" value="ECO:0007669"/>
    <property type="project" value="InterPro"/>
</dbReference>
<evidence type="ECO:0000313" key="2">
    <source>
        <dbReference type="EMBL" id="PIY94881.1"/>
    </source>
</evidence>
<name>A0A2M7REA2_9BACT</name>
<evidence type="ECO:0008006" key="4">
    <source>
        <dbReference type="Google" id="ProtNLM"/>
    </source>
</evidence>
<dbReference type="EMBL" id="PFMC01000054">
    <property type="protein sequence ID" value="PIY94881.1"/>
    <property type="molecule type" value="Genomic_DNA"/>
</dbReference>
<comment type="caution">
    <text evidence="2">The sequence shown here is derived from an EMBL/GenBank/DDBJ whole genome shotgun (WGS) entry which is preliminary data.</text>
</comment>
<gene>
    <name evidence="2" type="ORF">COY67_01865</name>
</gene>
<evidence type="ECO:0000313" key="3">
    <source>
        <dbReference type="Proteomes" id="UP000228689"/>
    </source>
</evidence>
<dbReference type="AlphaFoldDB" id="A0A2M7REA2"/>
<dbReference type="Proteomes" id="UP000228689">
    <property type="component" value="Unassembled WGS sequence"/>
</dbReference>
<protein>
    <recommendedName>
        <fullName evidence="4">Thymidylate synthase</fullName>
    </recommendedName>
</protein>
<reference evidence="3" key="1">
    <citation type="submission" date="2017-09" db="EMBL/GenBank/DDBJ databases">
        <title>Depth-based differentiation of microbial function through sediment-hosted aquifers and enrichment of novel symbionts in the deep terrestrial subsurface.</title>
        <authorList>
            <person name="Probst A.J."/>
            <person name="Ladd B."/>
            <person name="Jarett J.K."/>
            <person name="Geller-Mcgrath D.E."/>
            <person name="Sieber C.M.K."/>
            <person name="Emerson J.B."/>
            <person name="Anantharaman K."/>
            <person name="Thomas B.C."/>
            <person name="Malmstrom R."/>
            <person name="Stieglmeier M."/>
            <person name="Klingl A."/>
            <person name="Woyke T."/>
            <person name="Ryan C.M."/>
            <person name="Banfield J.F."/>
        </authorList>
    </citation>
    <scope>NUCLEOTIDE SEQUENCE [LARGE SCALE GENOMIC DNA]</scope>
</reference>
<dbReference type="Pfam" id="PF02511">
    <property type="entry name" value="Thy1"/>
    <property type="match status" value="1"/>
</dbReference>